<organism evidence="1 2">
    <name type="scientific">Artomyces pyxidatus</name>
    <dbReference type="NCBI Taxonomy" id="48021"/>
    <lineage>
        <taxon>Eukaryota</taxon>
        <taxon>Fungi</taxon>
        <taxon>Dikarya</taxon>
        <taxon>Basidiomycota</taxon>
        <taxon>Agaricomycotina</taxon>
        <taxon>Agaricomycetes</taxon>
        <taxon>Russulales</taxon>
        <taxon>Auriscalpiaceae</taxon>
        <taxon>Artomyces</taxon>
    </lineage>
</organism>
<proteinExistence type="predicted"/>
<dbReference type="EMBL" id="MU277334">
    <property type="protein sequence ID" value="KAI0054879.1"/>
    <property type="molecule type" value="Genomic_DNA"/>
</dbReference>
<protein>
    <submittedName>
        <fullName evidence="1">Uncharacterized protein</fullName>
    </submittedName>
</protein>
<gene>
    <name evidence="1" type="ORF">BV25DRAFT_1790807</name>
</gene>
<accession>A0ACB8SE97</accession>
<sequence length="88" mass="10339">HKLSTISRPPEISWWVQRHRVYEKPPVIKDLKAYGIGFRKWWEGLQPLWRGDSWPLERATPVGEKWTKTRKGGANGFVMVVIALAWWA</sequence>
<evidence type="ECO:0000313" key="1">
    <source>
        <dbReference type="EMBL" id="KAI0054879.1"/>
    </source>
</evidence>
<keyword evidence="2" id="KW-1185">Reference proteome</keyword>
<name>A0ACB8SE97_9AGAM</name>
<comment type="caution">
    <text evidence="1">The sequence shown here is derived from an EMBL/GenBank/DDBJ whole genome shotgun (WGS) entry which is preliminary data.</text>
</comment>
<dbReference type="Proteomes" id="UP000814140">
    <property type="component" value="Unassembled WGS sequence"/>
</dbReference>
<feature type="non-terminal residue" evidence="1">
    <location>
        <position position="88"/>
    </location>
</feature>
<reference evidence="1" key="1">
    <citation type="submission" date="2021-03" db="EMBL/GenBank/DDBJ databases">
        <authorList>
            <consortium name="DOE Joint Genome Institute"/>
            <person name="Ahrendt S."/>
            <person name="Looney B.P."/>
            <person name="Miyauchi S."/>
            <person name="Morin E."/>
            <person name="Drula E."/>
            <person name="Courty P.E."/>
            <person name="Chicoki N."/>
            <person name="Fauchery L."/>
            <person name="Kohler A."/>
            <person name="Kuo A."/>
            <person name="Labutti K."/>
            <person name="Pangilinan J."/>
            <person name="Lipzen A."/>
            <person name="Riley R."/>
            <person name="Andreopoulos W."/>
            <person name="He G."/>
            <person name="Johnson J."/>
            <person name="Barry K.W."/>
            <person name="Grigoriev I.V."/>
            <person name="Nagy L."/>
            <person name="Hibbett D."/>
            <person name="Henrissat B."/>
            <person name="Matheny P.B."/>
            <person name="Labbe J."/>
            <person name="Martin F."/>
        </authorList>
    </citation>
    <scope>NUCLEOTIDE SEQUENCE</scope>
    <source>
        <strain evidence="1">HHB10654</strain>
    </source>
</reference>
<feature type="non-terminal residue" evidence="1">
    <location>
        <position position="1"/>
    </location>
</feature>
<evidence type="ECO:0000313" key="2">
    <source>
        <dbReference type="Proteomes" id="UP000814140"/>
    </source>
</evidence>
<reference evidence="1" key="2">
    <citation type="journal article" date="2022" name="New Phytol.">
        <title>Evolutionary transition to the ectomycorrhizal habit in the genomes of a hyperdiverse lineage of mushroom-forming fungi.</title>
        <authorList>
            <person name="Looney B."/>
            <person name="Miyauchi S."/>
            <person name="Morin E."/>
            <person name="Drula E."/>
            <person name="Courty P.E."/>
            <person name="Kohler A."/>
            <person name="Kuo A."/>
            <person name="LaButti K."/>
            <person name="Pangilinan J."/>
            <person name="Lipzen A."/>
            <person name="Riley R."/>
            <person name="Andreopoulos W."/>
            <person name="He G."/>
            <person name="Johnson J."/>
            <person name="Nolan M."/>
            <person name="Tritt A."/>
            <person name="Barry K.W."/>
            <person name="Grigoriev I.V."/>
            <person name="Nagy L.G."/>
            <person name="Hibbett D."/>
            <person name="Henrissat B."/>
            <person name="Matheny P.B."/>
            <person name="Labbe J."/>
            <person name="Martin F.M."/>
        </authorList>
    </citation>
    <scope>NUCLEOTIDE SEQUENCE</scope>
    <source>
        <strain evidence="1">HHB10654</strain>
    </source>
</reference>